<dbReference type="PANTHER" id="PTHR47364">
    <property type="entry name" value="CYSTEINE PROTEINASE INHIBITOR 5"/>
    <property type="match status" value="1"/>
</dbReference>
<evidence type="ECO:0000256" key="2">
    <source>
        <dbReference type="ARBA" id="ARBA00022704"/>
    </source>
</evidence>
<gene>
    <name evidence="5" type="ORF">VFH_I446520</name>
</gene>
<dbReference type="EMBL" id="OX451736">
    <property type="protein sequence ID" value="CAI8590552.1"/>
    <property type="molecule type" value="Genomic_DNA"/>
</dbReference>
<dbReference type="PANTHER" id="PTHR47364:SF2">
    <property type="entry name" value="CYSTEINE PROTEINASE INHIBITOR 5"/>
    <property type="match status" value="1"/>
</dbReference>
<feature type="signal peptide" evidence="3">
    <location>
        <begin position="1"/>
        <end position="21"/>
    </location>
</feature>
<dbReference type="CDD" id="cd00042">
    <property type="entry name" value="CY"/>
    <property type="match status" value="1"/>
</dbReference>
<dbReference type="Pfam" id="PF16845">
    <property type="entry name" value="SQAPI"/>
    <property type="match status" value="1"/>
</dbReference>
<organism evidence="5 6">
    <name type="scientific">Vicia faba</name>
    <name type="common">Broad bean</name>
    <name type="synonym">Faba vulgaris</name>
    <dbReference type="NCBI Taxonomy" id="3906"/>
    <lineage>
        <taxon>Eukaryota</taxon>
        <taxon>Viridiplantae</taxon>
        <taxon>Streptophyta</taxon>
        <taxon>Embryophyta</taxon>
        <taxon>Tracheophyta</taxon>
        <taxon>Spermatophyta</taxon>
        <taxon>Magnoliopsida</taxon>
        <taxon>eudicotyledons</taxon>
        <taxon>Gunneridae</taxon>
        <taxon>Pentapetalae</taxon>
        <taxon>rosids</taxon>
        <taxon>fabids</taxon>
        <taxon>Fabales</taxon>
        <taxon>Fabaceae</taxon>
        <taxon>Papilionoideae</taxon>
        <taxon>50 kb inversion clade</taxon>
        <taxon>NPAAA clade</taxon>
        <taxon>Hologalegina</taxon>
        <taxon>IRL clade</taxon>
        <taxon>Fabeae</taxon>
        <taxon>Vicia</taxon>
    </lineage>
</organism>
<keyword evidence="6" id="KW-1185">Reference proteome</keyword>
<dbReference type="InterPro" id="IPR000010">
    <property type="entry name" value="Cystatin_dom"/>
</dbReference>
<dbReference type="Gene3D" id="3.10.450.10">
    <property type="match status" value="1"/>
</dbReference>
<dbReference type="InterPro" id="IPR046350">
    <property type="entry name" value="Cystatin_sf"/>
</dbReference>
<evidence type="ECO:0000259" key="4">
    <source>
        <dbReference type="SMART" id="SM00043"/>
    </source>
</evidence>
<evidence type="ECO:0000256" key="1">
    <source>
        <dbReference type="ARBA" id="ARBA00022690"/>
    </source>
</evidence>
<proteinExistence type="predicted"/>
<dbReference type="GO" id="GO:0004869">
    <property type="term" value="F:cysteine-type endopeptidase inhibitor activity"/>
    <property type="evidence" value="ECO:0007669"/>
    <property type="project" value="UniProtKB-KW"/>
</dbReference>
<evidence type="ECO:0000313" key="5">
    <source>
        <dbReference type="EMBL" id="CAI8590552.1"/>
    </source>
</evidence>
<dbReference type="AlphaFoldDB" id="A0AAV0Z2N8"/>
<keyword evidence="1" id="KW-0646">Protease inhibitor</keyword>
<feature type="chain" id="PRO_5043751536" description="Cystatin domain-containing protein" evidence="3">
    <location>
        <begin position="22"/>
        <end position="124"/>
    </location>
</feature>
<dbReference type="SUPFAM" id="SSF54403">
    <property type="entry name" value="Cystatin/monellin"/>
    <property type="match status" value="1"/>
</dbReference>
<name>A0AAV0Z2N8_VICFA</name>
<protein>
    <recommendedName>
        <fullName evidence="4">Cystatin domain-containing protein</fullName>
    </recommendedName>
</protein>
<dbReference type="Proteomes" id="UP001157006">
    <property type="component" value="Chromosome 1L"/>
</dbReference>
<sequence>MKLQSVAIFVLFLSLFVSVFSDTARTGDWTPIKNLNDPFVQEIAQILLKEHEKQSDEKLSLVAVVRGESQDGAGTNYRLVLEAKDESAATNIYEAIFWDKSFTHFKNLVSFKKTYLILLFYNII</sequence>
<dbReference type="SMART" id="SM00043">
    <property type="entry name" value="CY"/>
    <property type="match status" value="1"/>
</dbReference>
<evidence type="ECO:0000256" key="3">
    <source>
        <dbReference type="SAM" id="SignalP"/>
    </source>
</evidence>
<reference evidence="5 6" key="1">
    <citation type="submission" date="2023-01" db="EMBL/GenBank/DDBJ databases">
        <authorList>
            <person name="Kreplak J."/>
        </authorList>
    </citation>
    <scope>NUCLEOTIDE SEQUENCE [LARGE SCALE GENOMIC DNA]</scope>
</reference>
<evidence type="ECO:0000313" key="6">
    <source>
        <dbReference type="Proteomes" id="UP001157006"/>
    </source>
</evidence>
<feature type="domain" description="Cystatin" evidence="4">
    <location>
        <begin position="24"/>
        <end position="114"/>
    </location>
</feature>
<keyword evidence="3" id="KW-0732">Signal</keyword>
<keyword evidence="2" id="KW-0789">Thiol protease inhibitor</keyword>
<accession>A0AAV0Z2N8</accession>